<protein>
    <submittedName>
        <fullName evidence="1">Uncharacterized protein</fullName>
    </submittedName>
</protein>
<reference evidence="1" key="1">
    <citation type="submission" date="2023-12" db="EMBL/GenBank/DDBJ databases">
        <authorList>
            <person name="Brown T."/>
        </authorList>
    </citation>
    <scope>NUCLEOTIDE SEQUENCE</scope>
</reference>
<dbReference type="EMBL" id="OY882859">
    <property type="protein sequence ID" value="CAK6441281.1"/>
    <property type="molecule type" value="Genomic_DNA"/>
</dbReference>
<evidence type="ECO:0000313" key="2">
    <source>
        <dbReference type="Proteomes" id="UP001314169"/>
    </source>
</evidence>
<name>A0ABN9ZX68_PIPNA</name>
<accession>A0ABN9ZX68</accession>
<keyword evidence="2" id="KW-1185">Reference proteome</keyword>
<sequence>MAYSNPRYLRSSTKDDFSYGSYMASASVHICMDRSAFPRPVQLLCIRPRWWISGFRGTASSTPDSQGERVLERKHFAPPPLGASGLEHLSCAQRGELLQGCLLAGC</sequence>
<proteinExistence type="predicted"/>
<evidence type="ECO:0000313" key="1">
    <source>
        <dbReference type="EMBL" id="CAK6441281.1"/>
    </source>
</evidence>
<organism evidence="1 2">
    <name type="scientific">Pipistrellus nathusii</name>
    <name type="common">Nathusius' pipistrelle</name>
    <dbReference type="NCBI Taxonomy" id="59473"/>
    <lineage>
        <taxon>Eukaryota</taxon>
        <taxon>Metazoa</taxon>
        <taxon>Chordata</taxon>
        <taxon>Craniata</taxon>
        <taxon>Vertebrata</taxon>
        <taxon>Euteleostomi</taxon>
        <taxon>Mammalia</taxon>
        <taxon>Eutheria</taxon>
        <taxon>Laurasiatheria</taxon>
        <taxon>Chiroptera</taxon>
        <taxon>Yangochiroptera</taxon>
        <taxon>Vespertilionidae</taxon>
        <taxon>Pipistrellus</taxon>
    </lineage>
</organism>
<gene>
    <name evidence="1" type="ORF">MPIPNATIZW_LOCUS9587</name>
</gene>
<dbReference type="Proteomes" id="UP001314169">
    <property type="component" value="Chromosome 2"/>
</dbReference>